<evidence type="ECO:0000313" key="1">
    <source>
        <dbReference type="EMBL" id="KAH6926734.1"/>
    </source>
</evidence>
<keyword evidence="2" id="KW-1185">Reference proteome</keyword>
<gene>
    <name evidence="1" type="ORF">HPB50_021253</name>
</gene>
<dbReference type="EMBL" id="CM023487">
    <property type="protein sequence ID" value="KAH6926734.1"/>
    <property type="molecule type" value="Genomic_DNA"/>
</dbReference>
<proteinExistence type="predicted"/>
<name>A0ACB7RZ52_HYAAI</name>
<dbReference type="Proteomes" id="UP000821845">
    <property type="component" value="Chromosome 7"/>
</dbReference>
<sequence length="241" mass="26919">MAAPMCCSAGDLDKFRVASLPNSVYYVPDFITVIEEKCLYDKVYDAPKPKWVQLAHRRLQNWGGLPHPKGMVSEALPQWLKDISTKVASLGVFGEKSPNHVLVNEYKPGEGILPHEDGPLYFPVVTNITLNSSTVINFYRPRKSISCEVPDDTEGEEKNYHIGSLLLERRSLLITSGSMYTDYLHGIDTRTEDVVDDSIKNIDACSAKLGTVLQRGTRVSLTIRVVPKVLRANVLQALFKK</sequence>
<comment type="caution">
    <text evidence="1">The sequence shown here is derived from an EMBL/GenBank/DDBJ whole genome shotgun (WGS) entry which is preliminary data.</text>
</comment>
<accession>A0ACB7RZ52</accession>
<protein>
    <submittedName>
        <fullName evidence="1">Uncharacterized protein</fullName>
    </submittedName>
</protein>
<reference evidence="1" key="1">
    <citation type="submission" date="2020-05" db="EMBL/GenBank/DDBJ databases">
        <title>Large-scale comparative analyses of tick genomes elucidate their genetic diversity and vector capacities.</title>
        <authorList>
            <person name="Jia N."/>
            <person name="Wang J."/>
            <person name="Shi W."/>
            <person name="Du L."/>
            <person name="Sun Y."/>
            <person name="Zhan W."/>
            <person name="Jiang J."/>
            <person name="Wang Q."/>
            <person name="Zhang B."/>
            <person name="Ji P."/>
            <person name="Sakyi L.B."/>
            <person name="Cui X."/>
            <person name="Yuan T."/>
            <person name="Jiang B."/>
            <person name="Yang W."/>
            <person name="Lam T.T.-Y."/>
            <person name="Chang Q."/>
            <person name="Ding S."/>
            <person name="Wang X."/>
            <person name="Zhu J."/>
            <person name="Ruan X."/>
            <person name="Zhao L."/>
            <person name="Wei J."/>
            <person name="Que T."/>
            <person name="Du C."/>
            <person name="Cheng J."/>
            <person name="Dai P."/>
            <person name="Han X."/>
            <person name="Huang E."/>
            <person name="Gao Y."/>
            <person name="Liu J."/>
            <person name="Shao H."/>
            <person name="Ye R."/>
            <person name="Li L."/>
            <person name="Wei W."/>
            <person name="Wang X."/>
            <person name="Wang C."/>
            <person name="Yang T."/>
            <person name="Huo Q."/>
            <person name="Li W."/>
            <person name="Guo W."/>
            <person name="Chen H."/>
            <person name="Zhou L."/>
            <person name="Ni X."/>
            <person name="Tian J."/>
            <person name="Zhou Y."/>
            <person name="Sheng Y."/>
            <person name="Liu T."/>
            <person name="Pan Y."/>
            <person name="Xia L."/>
            <person name="Li J."/>
            <person name="Zhao F."/>
            <person name="Cao W."/>
        </authorList>
    </citation>
    <scope>NUCLEOTIDE SEQUENCE</scope>
    <source>
        <strain evidence="1">Hyas-2018</strain>
    </source>
</reference>
<evidence type="ECO:0000313" key="2">
    <source>
        <dbReference type="Proteomes" id="UP000821845"/>
    </source>
</evidence>
<organism evidence="1 2">
    <name type="scientific">Hyalomma asiaticum</name>
    <name type="common">Tick</name>
    <dbReference type="NCBI Taxonomy" id="266040"/>
    <lineage>
        <taxon>Eukaryota</taxon>
        <taxon>Metazoa</taxon>
        <taxon>Ecdysozoa</taxon>
        <taxon>Arthropoda</taxon>
        <taxon>Chelicerata</taxon>
        <taxon>Arachnida</taxon>
        <taxon>Acari</taxon>
        <taxon>Parasitiformes</taxon>
        <taxon>Ixodida</taxon>
        <taxon>Ixodoidea</taxon>
        <taxon>Ixodidae</taxon>
        <taxon>Hyalomminae</taxon>
        <taxon>Hyalomma</taxon>
    </lineage>
</organism>